<feature type="region of interest" description="Disordered" evidence="1">
    <location>
        <begin position="125"/>
        <end position="154"/>
    </location>
</feature>
<dbReference type="EMBL" id="JAAALK010001295">
    <property type="protein sequence ID" value="KAG8043052.1"/>
    <property type="molecule type" value="Genomic_DNA"/>
</dbReference>
<proteinExistence type="predicted"/>
<feature type="signal peptide" evidence="2">
    <location>
        <begin position="1"/>
        <end position="21"/>
    </location>
</feature>
<comment type="caution">
    <text evidence="3">The sequence shown here is derived from an EMBL/GenBank/DDBJ whole genome shotgun (WGS) entry which is preliminary data.</text>
</comment>
<evidence type="ECO:0000313" key="4">
    <source>
        <dbReference type="Proteomes" id="UP000729402"/>
    </source>
</evidence>
<dbReference type="AlphaFoldDB" id="A0A8J5UUF2"/>
<name>A0A8J5UUF2_ZIZPA</name>
<keyword evidence="4" id="KW-1185">Reference proteome</keyword>
<keyword evidence="2" id="KW-0732">Signal</keyword>
<feature type="non-terminal residue" evidence="3">
    <location>
        <position position="183"/>
    </location>
</feature>
<reference evidence="3" key="1">
    <citation type="journal article" date="2021" name="bioRxiv">
        <title>Whole Genome Assembly and Annotation of Northern Wild Rice, Zizania palustris L., Supports a Whole Genome Duplication in the Zizania Genus.</title>
        <authorList>
            <person name="Haas M."/>
            <person name="Kono T."/>
            <person name="Macchietto M."/>
            <person name="Millas R."/>
            <person name="McGilp L."/>
            <person name="Shao M."/>
            <person name="Duquette J."/>
            <person name="Hirsch C.N."/>
            <person name="Kimball J."/>
        </authorList>
    </citation>
    <scope>NUCLEOTIDE SEQUENCE</scope>
    <source>
        <tissue evidence="3">Fresh leaf tissue</tissue>
    </source>
</reference>
<evidence type="ECO:0000256" key="1">
    <source>
        <dbReference type="SAM" id="MobiDB-lite"/>
    </source>
</evidence>
<feature type="region of interest" description="Disordered" evidence="1">
    <location>
        <begin position="89"/>
        <end position="109"/>
    </location>
</feature>
<gene>
    <name evidence="3" type="ORF">GUJ93_ZPchr0301g2761</name>
</gene>
<sequence length="183" mass="20135">MAMATTSVTSLAMAMAAAADASPAPHKLAATLPFHLFSRAPLLRASRRLPLAPLVASSDARRGCRGRSRLERYEAGVVDELPQVEDEVVASGEEDEVVASGEEEEEEVEDYAVEPPEEAKVYIGNLPYDVDSEGPRPSLRAGRRRRGRRGDLQQRDRPKPWIWVVTMATVEEADKAIEMLKPL</sequence>
<reference evidence="3" key="2">
    <citation type="submission" date="2021-02" db="EMBL/GenBank/DDBJ databases">
        <authorList>
            <person name="Kimball J.A."/>
            <person name="Haas M.W."/>
            <person name="Macchietto M."/>
            <person name="Kono T."/>
            <person name="Duquette J."/>
            <person name="Shao M."/>
        </authorList>
    </citation>
    <scope>NUCLEOTIDE SEQUENCE</scope>
    <source>
        <tissue evidence="3">Fresh leaf tissue</tissue>
    </source>
</reference>
<dbReference type="Proteomes" id="UP000729402">
    <property type="component" value="Unassembled WGS sequence"/>
</dbReference>
<accession>A0A8J5UUF2</accession>
<feature type="chain" id="PRO_5035159855" description="RRM domain-containing protein" evidence="2">
    <location>
        <begin position="22"/>
        <end position="183"/>
    </location>
</feature>
<evidence type="ECO:0008006" key="5">
    <source>
        <dbReference type="Google" id="ProtNLM"/>
    </source>
</evidence>
<organism evidence="3 4">
    <name type="scientific">Zizania palustris</name>
    <name type="common">Northern wild rice</name>
    <dbReference type="NCBI Taxonomy" id="103762"/>
    <lineage>
        <taxon>Eukaryota</taxon>
        <taxon>Viridiplantae</taxon>
        <taxon>Streptophyta</taxon>
        <taxon>Embryophyta</taxon>
        <taxon>Tracheophyta</taxon>
        <taxon>Spermatophyta</taxon>
        <taxon>Magnoliopsida</taxon>
        <taxon>Liliopsida</taxon>
        <taxon>Poales</taxon>
        <taxon>Poaceae</taxon>
        <taxon>BOP clade</taxon>
        <taxon>Oryzoideae</taxon>
        <taxon>Oryzeae</taxon>
        <taxon>Zizaniinae</taxon>
        <taxon>Zizania</taxon>
    </lineage>
</organism>
<evidence type="ECO:0000256" key="2">
    <source>
        <dbReference type="SAM" id="SignalP"/>
    </source>
</evidence>
<evidence type="ECO:0000313" key="3">
    <source>
        <dbReference type="EMBL" id="KAG8043052.1"/>
    </source>
</evidence>
<protein>
    <recommendedName>
        <fullName evidence="5">RRM domain-containing protein</fullName>
    </recommendedName>
</protein>